<dbReference type="PANTHER" id="PTHR13887">
    <property type="entry name" value="GLUTATHIONE S-TRANSFERASE KAPPA"/>
    <property type="match status" value="1"/>
</dbReference>
<keyword evidence="8" id="KW-0413">Isomerase</keyword>
<evidence type="ECO:0000256" key="5">
    <source>
        <dbReference type="ARBA" id="ARBA00023284"/>
    </source>
</evidence>
<dbReference type="GO" id="GO:0016491">
    <property type="term" value="F:oxidoreductase activity"/>
    <property type="evidence" value="ECO:0007669"/>
    <property type="project" value="UniProtKB-KW"/>
</dbReference>
<evidence type="ECO:0000313" key="9">
    <source>
        <dbReference type="Proteomes" id="UP000199181"/>
    </source>
</evidence>
<protein>
    <submittedName>
        <fullName evidence="8">Protein-disulfide isomerase</fullName>
    </submittedName>
</protein>
<name>A0A1I0KMF0_9BACT</name>
<dbReference type="PROSITE" id="PS51352">
    <property type="entry name" value="THIOREDOXIN_2"/>
    <property type="match status" value="1"/>
</dbReference>
<keyword evidence="2 6" id="KW-0732">Signal</keyword>
<keyword evidence="3" id="KW-0560">Oxidoreductase</keyword>
<accession>A0A1I0KMF0</accession>
<proteinExistence type="inferred from homology"/>
<dbReference type="InterPro" id="IPR013766">
    <property type="entry name" value="Thioredoxin_domain"/>
</dbReference>
<organism evidence="8 9">
    <name type="scientific">Stigmatella erecta</name>
    <dbReference type="NCBI Taxonomy" id="83460"/>
    <lineage>
        <taxon>Bacteria</taxon>
        <taxon>Pseudomonadati</taxon>
        <taxon>Myxococcota</taxon>
        <taxon>Myxococcia</taxon>
        <taxon>Myxococcales</taxon>
        <taxon>Cystobacterineae</taxon>
        <taxon>Archangiaceae</taxon>
        <taxon>Stigmatella</taxon>
    </lineage>
</organism>
<feature type="signal peptide" evidence="6">
    <location>
        <begin position="1"/>
        <end position="23"/>
    </location>
</feature>
<dbReference type="RefSeq" id="WP_093524040.1">
    <property type="nucleotide sequence ID" value="NZ_FOIJ01000012.1"/>
</dbReference>
<evidence type="ECO:0000256" key="6">
    <source>
        <dbReference type="SAM" id="SignalP"/>
    </source>
</evidence>
<dbReference type="InterPro" id="IPR012336">
    <property type="entry name" value="Thioredoxin-like_fold"/>
</dbReference>
<gene>
    <name evidence="8" type="ORF">SAMN05443639_11253</name>
</gene>
<dbReference type="PANTHER" id="PTHR13887:SF14">
    <property type="entry name" value="DISULFIDE BOND FORMATION PROTEIN D"/>
    <property type="match status" value="1"/>
</dbReference>
<evidence type="ECO:0000256" key="4">
    <source>
        <dbReference type="ARBA" id="ARBA00023157"/>
    </source>
</evidence>
<dbReference type="InterPro" id="IPR036249">
    <property type="entry name" value="Thioredoxin-like_sf"/>
</dbReference>
<dbReference type="AlphaFoldDB" id="A0A1I0KMF0"/>
<evidence type="ECO:0000256" key="2">
    <source>
        <dbReference type="ARBA" id="ARBA00022729"/>
    </source>
</evidence>
<dbReference type="SUPFAM" id="SSF52833">
    <property type="entry name" value="Thioredoxin-like"/>
    <property type="match status" value="1"/>
</dbReference>
<feature type="domain" description="Thioredoxin" evidence="7">
    <location>
        <begin position="45"/>
        <end position="218"/>
    </location>
</feature>
<dbReference type="Pfam" id="PF13462">
    <property type="entry name" value="Thioredoxin_4"/>
    <property type="match status" value="1"/>
</dbReference>
<reference evidence="9" key="1">
    <citation type="submission" date="2016-10" db="EMBL/GenBank/DDBJ databases">
        <authorList>
            <person name="Varghese N."/>
            <person name="Submissions S."/>
        </authorList>
    </citation>
    <scope>NUCLEOTIDE SEQUENCE [LARGE SCALE GENOMIC DNA]</scope>
    <source>
        <strain evidence="9">DSM 16858</strain>
    </source>
</reference>
<keyword evidence="4" id="KW-1015">Disulfide bond</keyword>
<keyword evidence="5" id="KW-0676">Redox-active center</keyword>
<evidence type="ECO:0000256" key="1">
    <source>
        <dbReference type="ARBA" id="ARBA00005791"/>
    </source>
</evidence>
<dbReference type="Proteomes" id="UP000199181">
    <property type="component" value="Unassembled WGS sequence"/>
</dbReference>
<dbReference type="Gene3D" id="3.40.30.10">
    <property type="entry name" value="Glutaredoxin"/>
    <property type="match status" value="1"/>
</dbReference>
<feature type="chain" id="PRO_5011657930" evidence="6">
    <location>
        <begin position="24"/>
        <end position="219"/>
    </location>
</feature>
<evidence type="ECO:0000256" key="3">
    <source>
        <dbReference type="ARBA" id="ARBA00023002"/>
    </source>
</evidence>
<dbReference type="GO" id="GO:0016853">
    <property type="term" value="F:isomerase activity"/>
    <property type="evidence" value="ECO:0007669"/>
    <property type="project" value="UniProtKB-KW"/>
</dbReference>
<sequence length="219" mass="23956">MKLFLSAGAVATALLGLSSLAVAGSPSSSNPPDECKDRPRAEAIEKNAIPATPRTEAPSQGRADAKVTVEVWSDFECSFCARGADTLKELREKYGDKVRVVFRHNPLPTHPNARLAAAASMAAHEQGKFWEFHDALFAQEEAPDRASLEKLAGKLNLDVERFRRALDSSTWTNYVDMEVVEGQRRKIMATPTFFINGKIIAGARPLSVFAQTIDAELAR</sequence>
<evidence type="ECO:0000259" key="7">
    <source>
        <dbReference type="PROSITE" id="PS51352"/>
    </source>
</evidence>
<comment type="similarity">
    <text evidence="1">Belongs to the thioredoxin family. DsbA subfamily.</text>
</comment>
<keyword evidence="9" id="KW-1185">Reference proteome</keyword>
<evidence type="ECO:0000313" key="8">
    <source>
        <dbReference type="EMBL" id="SEU26169.1"/>
    </source>
</evidence>
<dbReference type="EMBL" id="FOIJ01000012">
    <property type="protein sequence ID" value="SEU26169.1"/>
    <property type="molecule type" value="Genomic_DNA"/>
</dbReference>